<feature type="non-terminal residue" evidence="2">
    <location>
        <position position="176"/>
    </location>
</feature>
<feature type="region of interest" description="Disordered" evidence="1">
    <location>
        <begin position="1"/>
        <end position="59"/>
    </location>
</feature>
<feature type="compositionally biased region" description="Basic and acidic residues" evidence="1">
    <location>
        <begin position="164"/>
        <end position="176"/>
    </location>
</feature>
<dbReference type="AlphaFoldDB" id="A0A6J4QHU9"/>
<feature type="compositionally biased region" description="Basic residues" evidence="1">
    <location>
        <begin position="12"/>
        <end position="21"/>
    </location>
</feature>
<name>A0A6J4QHU9_9BACT</name>
<feature type="compositionally biased region" description="Low complexity" evidence="1">
    <location>
        <begin position="22"/>
        <end position="43"/>
    </location>
</feature>
<feature type="region of interest" description="Disordered" evidence="1">
    <location>
        <begin position="142"/>
        <end position="176"/>
    </location>
</feature>
<accession>A0A6J4QHU9</accession>
<gene>
    <name evidence="2" type="ORF">AVDCRST_MAG64-4377</name>
</gene>
<organism evidence="2">
    <name type="scientific">uncultured Phycisphaerae bacterium</name>
    <dbReference type="NCBI Taxonomy" id="904963"/>
    <lineage>
        <taxon>Bacteria</taxon>
        <taxon>Pseudomonadati</taxon>
        <taxon>Planctomycetota</taxon>
        <taxon>Phycisphaerae</taxon>
        <taxon>environmental samples</taxon>
    </lineage>
</organism>
<reference evidence="2" key="1">
    <citation type="submission" date="2020-02" db="EMBL/GenBank/DDBJ databases">
        <authorList>
            <person name="Meier V. D."/>
        </authorList>
    </citation>
    <scope>NUCLEOTIDE SEQUENCE</scope>
    <source>
        <strain evidence="2">AVDCRST_MAG64</strain>
    </source>
</reference>
<evidence type="ECO:0000313" key="2">
    <source>
        <dbReference type="EMBL" id="CAA9443828.1"/>
    </source>
</evidence>
<proteinExistence type="predicted"/>
<protein>
    <submittedName>
        <fullName evidence="2">Uncharacterized protein</fullName>
    </submittedName>
</protein>
<dbReference type="EMBL" id="CADCUQ010001023">
    <property type="protein sequence ID" value="CAA9443828.1"/>
    <property type="molecule type" value="Genomic_DNA"/>
</dbReference>
<sequence length="176" mass="19140">AVRDPPADVPHDRRRPRRRLVRGQPLRRVPRQLRGGVPVRGPRVVPPLAPRGGRRLPRGLRAGVPRRAVRRAVGAAGAVRAGDRVREPVLRLAGHAGPRVRAGAARVRRAVLPELGGRVGRAARVPAEHPGDPVLPQTRVRVRQGGRRRQLHDPRGPAVEDDQADRGRVDDVDGGV</sequence>
<feature type="non-terminal residue" evidence="2">
    <location>
        <position position="1"/>
    </location>
</feature>
<evidence type="ECO:0000256" key="1">
    <source>
        <dbReference type="SAM" id="MobiDB-lite"/>
    </source>
</evidence>
<feature type="compositionally biased region" description="Basic and acidic residues" evidence="1">
    <location>
        <begin position="1"/>
        <end position="11"/>
    </location>
</feature>